<evidence type="ECO:0000259" key="2">
    <source>
        <dbReference type="Pfam" id="PF12697"/>
    </source>
</evidence>
<gene>
    <name evidence="3" type="ORF">GCM10009799_38330</name>
</gene>
<dbReference type="EMBL" id="BAAAPC010000017">
    <property type="protein sequence ID" value="GAA2007120.1"/>
    <property type="molecule type" value="Genomic_DNA"/>
</dbReference>
<sequence>MAGEDKKSNSKRWDFPGAQGAPLAARLDLPDTAPRAYALFAHCFTCSKDVFAAARISRALTGFGFAALRFDFTGLGQSGGDFGNTDFSSNISDLVQAADHLRAEFAAPTLLVGHSLGGAAVLAAAHRIPEVRAVATIGAPADPAHVTRLLAEDREEIERRGEAEVRLAGRTFRIRRQFLDDIASQPQAERIRRLGTALLVMHSPIDESVAVDNARRIFDTARHPKSFIALDGADHLLTERADSDFAATVLASWASRYALGPGTGRKAADQEEERAAEGFVTVAESGTGALGQHVTAGRHVFSADEPKPVGADTGPSPYDLLLSGLGACTSMTVRMYAQRKEWPLEKVTVALRHSQIHAKDCADCETRGGKVDRIERLVRFDGDLDEEQRQRLLEIANKCPVHQTLTTETVIDTTPDAAADADKGGEGGTTQTSSSAG</sequence>
<feature type="domain" description="AB hydrolase-1" evidence="2">
    <location>
        <begin position="39"/>
        <end position="246"/>
    </location>
</feature>
<dbReference type="Proteomes" id="UP001501585">
    <property type="component" value="Unassembled WGS sequence"/>
</dbReference>
<reference evidence="4" key="1">
    <citation type="journal article" date="2019" name="Int. J. Syst. Evol. Microbiol.">
        <title>The Global Catalogue of Microorganisms (GCM) 10K type strain sequencing project: providing services to taxonomists for standard genome sequencing and annotation.</title>
        <authorList>
            <consortium name="The Broad Institute Genomics Platform"/>
            <consortium name="The Broad Institute Genome Sequencing Center for Infectious Disease"/>
            <person name="Wu L."/>
            <person name="Ma J."/>
        </authorList>
    </citation>
    <scope>NUCLEOTIDE SEQUENCE [LARGE SCALE GENOMIC DNA]</scope>
    <source>
        <strain evidence="4">JCM 15313</strain>
    </source>
</reference>
<evidence type="ECO:0000256" key="1">
    <source>
        <dbReference type="SAM" id="MobiDB-lite"/>
    </source>
</evidence>
<dbReference type="Pfam" id="PF02566">
    <property type="entry name" value="OsmC"/>
    <property type="match status" value="1"/>
</dbReference>
<dbReference type="SUPFAM" id="SSF53474">
    <property type="entry name" value="alpha/beta-Hydrolases"/>
    <property type="match status" value="1"/>
</dbReference>
<dbReference type="Pfam" id="PF12697">
    <property type="entry name" value="Abhydrolase_6"/>
    <property type="match status" value="1"/>
</dbReference>
<feature type="region of interest" description="Disordered" evidence="1">
    <location>
        <begin position="408"/>
        <end position="437"/>
    </location>
</feature>
<dbReference type="InterPro" id="IPR015946">
    <property type="entry name" value="KH_dom-like_a/b"/>
</dbReference>
<dbReference type="InterPro" id="IPR003718">
    <property type="entry name" value="OsmC/Ohr_fam"/>
</dbReference>
<evidence type="ECO:0000313" key="4">
    <source>
        <dbReference type="Proteomes" id="UP001501585"/>
    </source>
</evidence>
<evidence type="ECO:0000313" key="3">
    <source>
        <dbReference type="EMBL" id="GAA2007120.1"/>
    </source>
</evidence>
<keyword evidence="3" id="KW-0378">Hydrolase</keyword>
<protein>
    <submittedName>
        <fullName evidence="3">Bifunctional alpha/beta hydrolase/OsmC family protein</fullName>
    </submittedName>
</protein>
<keyword evidence="4" id="KW-1185">Reference proteome</keyword>
<dbReference type="InterPro" id="IPR000073">
    <property type="entry name" value="AB_hydrolase_1"/>
</dbReference>
<dbReference type="PANTHER" id="PTHR39624">
    <property type="entry name" value="PROTEIN INVOLVED IN RIMO-MEDIATED BETA-METHYLTHIOLATION OF RIBOSOMAL PROTEIN S12 YCAO"/>
    <property type="match status" value="1"/>
</dbReference>
<dbReference type="Gene3D" id="3.40.50.1820">
    <property type="entry name" value="alpha/beta hydrolase"/>
    <property type="match status" value="1"/>
</dbReference>
<dbReference type="RefSeq" id="WP_344164230.1">
    <property type="nucleotide sequence ID" value="NZ_BAAAPC010000017.1"/>
</dbReference>
<organism evidence="3 4">
    <name type="scientific">Nocardiopsis rhodophaea</name>
    <dbReference type="NCBI Taxonomy" id="280238"/>
    <lineage>
        <taxon>Bacteria</taxon>
        <taxon>Bacillati</taxon>
        <taxon>Actinomycetota</taxon>
        <taxon>Actinomycetes</taxon>
        <taxon>Streptosporangiales</taxon>
        <taxon>Nocardiopsidaceae</taxon>
        <taxon>Nocardiopsis</taxon>
    </lineage>
</organism>
<name>A0ABP5EUZ6_9ACTN</name>
<comment type="caution">
    <text evidence="3">The sequence shown here is derived from an EMBL/GenBank/DDBJ whole genome shotgun (WGS) entry which is preliminary data.</text>
</comment>
<dbReference type="InterPro" id="IPR029058">
    <property type="entry name" value="AB_hydrolase_fold"/>
</dbReference>
<dbReference type="SUPFAM" id="SSF82784">
    <property type="entry name" value="OsmC-like"/>
    <property type="match status" value="1"/>
</dbReference>
<proteinExistence type="predicted"/>
<dbReference type="InterPro" id="IPR036102">
    <property type="entry name" value="OsmC/Ohrsf"/>
</dbReference>
<accession>A0ABP5EUZ6</accession>
<dbReference type="PANTHER" id="PTHR39624:SF2">
    <property type="entry name" value="OSMC-LIKE PROTEIN"/>
    <property type="match status" value="1"/>
</dbReference>
<dbReference type="GO" id="GO:0016787">
    <property type="term" value="F:hydrolase activity"/>
    <property type="evidence" value="ECO:0007669"/>
    <property type="project" value="UniProtKB-KW"/>
</dbReference>
<dbReference type="Gene3D" id="3.30.300.20">
    <property type="match status" value="1"/>
</dbReference>